<evidence type="ECO:0000256" key="10">
    <source>
        <dbReference type="RuleBase" id="RU363035"/>
    </source>
</evidence>
<keyword evidence="4 9" id="KW-0547">Nucleotide-binding</keyword>
<dbReference type="InterPro" id="IPR014729">
    <property type="entry name" value="Rossmann-like_a/b/a_fold"/>
</dbReference>
<comment type="similarity">
    <text evidence="1 9 10">Belongs to the class-I aminoacyl-tRNA synthetase family.</text>
</comment>
<keyword evidence="5 9" id="KW-0067">ATP-binding</keyword>
<dbReference type="InterPro" id="IPR015413">
    <property type="entry name" value="Methionyl/Leucyl_tRNA_Synth"/>
</dbReference>
<sequence>MDQQYDPKTLEQNAQAHWLANNSFAVQQDDSREKFYCLAMFPYPSGKLHMGHVRNYTIADVIARYQRMQGKNVLQPMGWDAFGLPAENAAIKNNVPPATWTAQNIDYMRKQLRELGFAYDWDREIATCDPDYYRWEQWFFTRLFEKGLAYKKKAEVNWCETDQTVLANEQVVDGCCWRCDNPVERREIDQWFIKITDYAEQLLTDLDGLDQWPEQVRTMQRNWIGRSEGVELDFDYNGQPLSVYTTRPDTLMGATYLAVAPQHPLAQAAAENIPELAAFVEAQSNIKVAEADMATMEKLGMATGLAATHPLTGEQVPIWVANFVLMSYGSGAVMSVPAHDERDHAFATKYGLPIVQVVARTDDNHVYSSHTWQDWYADKTETVTINSGEFDGLDFEAAFNAIADRLESQGKGMRKVNYRLRDWGVSRQRYWGAPIPIINCDSCGAVPVPAEDLPVVLPTDVAFDGVGSPIKQMPEFYQTSCPTCGGEAVRETDTFDTFMESSWYYARYGCANNNRAMLDGEADYWTPVDQYVGGIEHAILHLLYSRFYHKLMRDEGLINSDEPFTRLLTQGMVLKDGAKMSKSKGNTVDPQALIDRYGADTVRLFSMFAAPPEQSLEWSDSGVEGANRFLRRLWKLVSEHLAAAPAPALDADALNEQQKNTRRKTHETIAKVGDDYGRRQTFNTAIAAVMELCNELGKLDASEQSRAVMAEALRAVVLMLNPIVPHACHALWPALGGEGDVLNAAWPCVDERALARDSIEMVVQVNGKVRAKMQVDATADKATAEAAALEQENVRRFLEGVTVRKVIVVPGKLVNIVAN</sequence>
<evidence type="ECO:0000256" key="6">
    <source>
        <dbReference type="ARBA" id="ARBA00022917"/>
    </source>
</evidence>
<evidence type="ECO:0000256" key="8">
    <source>
        <dbReference type="ARBA" id="ARBA00047469"/>
    </source>
</evidence>
<feature type="domain" description="Methionyl/Leucyl tRNA synthetase" evidence="13">
    <location>
        <begin position="40"/>
        <end position="181"/>
    </location>
</feature>
<comment type="caution">
    <text evidence="15">The sequence shown here is derived from an EMBL/GenBank/DDBJ whole genome shotgun (WGS) entry which is preliminary data.</text>
</comment>
<protein>
    <recommendedName>
        <fullName evidence="9">Leucine--tRNA ligase</fullName>
        <ecNumber evidence="9">6.1.1.4</ecNumber>
    </recommendedName>
    <alternativeName>
        <fullName evidence="9">Leucyl-tRNA synthetase</fullName>
        <shortName evidence="9">LeuRS</shortName>
    </alternativeName>
</protein>
<keyword evidence="3 9" id="KW-0436">Ligase</keyword>
<dbReference type="InterPro" id="IPR009080">
    <property type="entry name" value="tRNAsynth_Ia_anticodon-bd"/>
</dbReference>
<dbReference type="Pfam" id="PF00133">
    <property type="entry name" value="tRNA-synt_1"/>
    <property type="match status" value="1"/>
</dbReference>
<proteinExistence type="inferred from homology"/>
<keyword evidence="6 9" id="KW-0648">Protein biosynthesis</keyword>
<evidence type="ECO:0000256" key="1">
    <source>
        <dbReference type="ARBA" id="ARBA00005594"/>
    </source>
</evidence>
<dbReference type="Pfam" id="PF08264">
    <property type="entry name" value="Anticodon_1"/>
    <property type="match status" value="1"/>
</dbReference>
<feature type="short sequence motif" description="'HIGH' region" evidence="9">
    <location>
        <begin position="42"/>
        <end position="52"/>
    </location>
</feature>
<dbReference type="GO" id="GO:0004823">
    <property type="term" value="F:leucine-tRNA ligase activity"/>
    <property type="evidence" value="ECO:0007669"/>
    <property type="project" value="UniProtKB-UniRule"/>
</dbReference>
<evidence type="ECO:0000259" key="11">
    <source>
        <dbReference type="Pfam" id="PF00133"/>
    </source>
</evidence>
<feature type="short sequence motif" description="'KMSKS' region" evidence="9">
    <location>
        <begin position="579"/>
        <end position="583"/>
    </location>
</feature>
<dbReference type="FunFam" id="3.40.50.620:FF:000003">
    <property type="entry name" value="Leucine--tRNA ligase"/>
    <property type="match status" value="1"/>
</dbReference>
<dbReference type="HAMAP" id="MF_00049_B">
    <property type="entry name" value="Leu_tRNA_synth_B"/>
    <property type="match status" value="1"/>
</dbReference>
<dbReference type="Gene3D" id="3.10.20.590">
    <property type="match status" value="1"/>
</dbReference>
<comment type="subcellular location">
    <subcellularLocation>
        <location evidence="9">Cytoplasm</location>
    </subcellularLocation>
</comment>
<keyword evidence="2 9" id="KW-0963">Cytoplasm</keyword>
<dbReference type="InterPro" id="IPR002302">
    <property type="entry name" value="Leu-tRNA-ligase"/>
</dbReference>
<evidence type="ECO:0000259" key="12">
    <source>
        <dbReference type="Pfam" id="PF08264"/>
    </source>
</evidence>
<dbReference type="SUPFAM" id="SSF52374">
    <property type="entry name" value="Nucleotidylyl transferase"/>
    <property type="match status" value="1"/>
</dbReference>
<feature type="domain" description="Aminoacyl-tRNA synthetase class Ia" evidence="11">
    <location>
        <begin position="420"/>
        <end position="618"/>
    </location>
</feature>
<comment type="catalytic activity">
    <reaction evidence="8 9">
        <text>tRNA(Leu) + L-leucine + ATP = L-leucyl-tRNA(Leu) + AMP + diphosphate</text>
        <dbReference type="Rhea" id="RHEA:11688"/>
        <dbReference type="Rhea" id="RHEA-COMP:9613"/>
        <dbReference type="Rhea" id="RHEA-COMP:9622"/>
        <dbReference type="ChEBI" id="CHEBI:30616"/>
        <dbReference type="ChEBI" id="CHEBI:33019"/>
        <dbReference type="ChEBI" id="CHEBI:57427"/>
        <dbReference type="ChEBI" id="CHEBI:78442"/>
        <dbReference type="ChEBI" id="CHEBI:78494"/>
        <dbReference type="ChEBI" id="CHEBI:456215"/>
        <dbReference type="EC" id="6.1.1.4"/>
    </reaction>
</comment>
<dbReference type="EMBL" id="PKUS01000039">
    <property type="protein sequence ID" value="PLW67062.1"/>
    <property type="molecule type" value="Genomic_DNA"/>
</dbReference>
<dbReference type="InterPro" id="IPR013155">
    <property type="entry name" value="M/V/L/I-tRNA-synth_anticd-bd"/>
</dbReference>
<dbReference type="InterPro" id="IPR009008">
    <property type="entry name" value="Val/Leu/Ile-tRNA-synth_edit"/>
</dbReference>
<dbReference type="OrthoDB" id="9810365at2"/>
<dbReference type="InterPro" id="IPR002300">
    <property type="entry name" value="aa-tRNA-synth_Ia"/>
</dbReference>
<evidence type="ECO:0000313" key="15">
    <source>
        <dbReference type="EMBL" id="PLW67062.1"/>
    </source>
</evidence>
<evidence type="ECO:0000256" key="7">
    <source>
        <dbReference type="ARBA" id="ARBA00023146"/>
    </source>
</evidence>
<evidence type="ECO:0000256" key="9">
    <source>
        <dbReference type="HAMAP-Rule" id="MF_00049"/>
    </source>
</evidence>
<dbReference type="PRINTS" id="PR00985">
    <property type="entry name" value="TRNASYNTHLEU"/>
</dbReference>
<dbReference type="Pfam" id="PF09334">
    <property type="entry name" value="tRNA-synt_1g"/>
    <property type="match status" value="1"/>
</dbReference>
<accession>A0A2N5WXU8</accession>
<keyword evidence="7 9" id="KW-0030">Aminoacyl-tRNA synthetase</keyword>
<feature type="domain" description="Leucyl-tRNA synthetase editing" evidence="14">
    <location>
        <begin position="221"/>
        <end position="407"/>
    </location>
</feature>
<dbReference type="Gene3D" id="3.40.50.620">
    <property type="entry name" value="HUPs"/>
    <property type="match status" value="2"/>
</dbReference>
<keyword evidence="16" id="KW-1185">Reference proteome</keyword>
<dbReference type="Gene3D" id="1.10.730.10">
    <property type="entry name" value="Isoleucyl-tRNA Synthetase, Domain 1"/>
    <property type="match status" value="2"/>
</dbReference>
<dbReference type="GO" id="GO:0005829">
    <property type="term" value="C:cytosol"/>
    <property type="evidence" value="ECO:0007669"/>
    <property type="project" value="TreeGrafter"/>
</dbReference>
<dbReference type="FunFam" id="3.40.50.620:FF:000124">
    <property type="entry name" value="Leucine--tRNA ligase"/>
    <property type="match status" value="1"/>
</dbReference>
<dbReference type="GO" id="GO:0005524">
    <property type="term" value="F:ATP binding"/>
    <property type="evidence" value="ECO:0007669"/>
    <property type="project" value="UniProtKB-UniRule"/>
</dbReference>
<dbReference type="GO" id="GO:0006429">
    <property type="term" value="P:leucyl-tRNA aminoacylation"/>
    <property type="evidence" value="ECO:0007669"/>
    <property type="project" value="UniProtKB-UniRule"/>
</dbReference>
<dbReference type="GO" id="GO:0002161">
    <property type="term" value="F:aminoacyl-tRNA deacylase activity"/>
    <property type="evidence" value="ECO:0007669"/>
    <property type="project" value="InterPro"/>
</dbReference>
<dbReference type="PROSITE" id="PS00178">
    <property type="entry name" value="AA_TRNA_LIGASE_I"/>
    <property type="match status" value="1"/>
</dbReference>
<dbReference type="Proteomes" id="UP000235005">
    <property type="component" value="Unassembled WGS sequence"/>
</dbReference>
<dbReference type="InterPro" id="IPR001412">
    <property type="entry name" value="aa-tRNA-synth_I_CS"/>
</dbReference>
<evidence type="ECO:0000256" key="2">
    <source>
        <dbReference type="ARBA" id="ARBA00022490"/>
    </source>
</evidence>
<evidence type="ECO:0000256" key="5">
    <source>
        <dbReference type="ARBA" id="ARBA00022840"/>
    </source>
</evidence>
<dbReference type="PANTHER" id="PTHR43740:SF2">
    <property type="entry name" value="LEUCINE--TRNA LIGASE, MITOCHONDRIAL"/>
    <property type="match status" value="1"/>
</dbReference>
<gene>
    <name evidence="9" type="primary">leuS</name>
    <name evidence="15" type="ORF">C0039_18770</name>
</gene>
<feature type="domain" description="Methionyl/Valyl/Leucyl/Isoleucyl-tRNA synthetase anticodon-binding" evidence="12">
    <location>
        <begin position="662"/>
        <end position="780"/>
    </location>
</feature>
<evidence type="ECO:0000259" key="13">
    <source>
        <dbReference type="Pfam" id="PF09334"/>
    </source>
</evidence>
<dbReference type="AlphaFoldDB" id="A0A2N5WXU8"/>
<dbReference type="NCBIfam" id="TIGR00396">
    <property type="entry name" value="leuS_bact"/>
    <property type="match status" value="1"/>
</dbReference>
<evidence type="ECO:0000256" key="4">
    <source>
        <dbReference type="ARBA" id="ARBA00022741"/>
    </source>
</evidence>
<feature type="binding site" evidence="9">
    <location>
        <position position="582"/>
    </location>
    <ligand>
        <name>ATP</name>
        <dbReference type="ChEBI" id="CHEBI:30616"/>
    </ligand>
</feature>
<name>A0A2N5WXU8_9GAMM</name>
<dbReference type="PANTHER" id="PTHR43740">
    <property type="entry name" value="LEUCYL-TRNA SYNTHETASE"/>
    <property type="match status" value="1"/>
</dbReference>
<dbReference type="SUPFAM" id="SSF47323">
    <property type="entry name" value="Anticodon-binding domain of a subclass of class I aminoacyl-tRNA synthetases"/>
    <property type="match status" value="1"/>
</dbReference>
<organism evidence="15 16">
    <name type="scientific">Pseudohalioglobus lutimaris</name>
    <dbReference type="NCBI Taxonomy" id="1737061"/>
    <lineage>
        <taxon>Bacteria</taxon>
        <taxon>Pseudomonadati</taxon>
        <taxon>Pseudomonadota</taxon>
        <taxon>Gammaproteobacteria</taxon>
        <taxon>Cellvibrionales</taxon>
        <taxon>Halieaceae</taxon>
        <taxon>Pseudohalioglobus</taxon>
    </lineage>
</organism>
<dbReference type="EC" id="6.1.1.4" evidence="9"/>
<evidence type="ECO:0000259" key="14">
    <source>
        <dbReference type="Pfam" id="PF13603"/>
    </source>
</evidence>
<dbReference type="FunFam" id="3.10.20.590:FF:000001">
    <property type="entry name" value="Leucine--tRNA ligase"/>
    <property type="match status" value="1"/>
</dbReference>
<dbReference type="RefSeq" id="WP_075998935.1">
    <property type="nucleotide sequence ID" value="NZ_PKUS01000039.1"/>
</dbReference>
<dbReference type="FunFam" id="1.10.730.10:FF:000003">
    <property type="entry name" value="Leucine--tRNA ligase"/>
    <property type="match status" value="1"/>
</dbReference>
<evidence type="ECO:0000313" key="16">
    <source>
        <dbReference type="Proteomes" id="UP000235005"/>
    </source>
</evidence>
<evidence type="ECO:0000256" key="3">
    <source>
        <dbReference type="ARBA" id="ARBA00022598"/>
    </source>
</evidence>
<dbReference type="Pfam" id="PF13603">
    <property type="entry name" value="tRNA-synt_1_2"/>
    <property type="match status" value="1"/>
</dbReference>
<dbReference type="SUPFAM" id="SSF50677">
    <property type="entry name" value="ValRS/IleRS/LeuRS editing domain"/>
    <property type="match status" value="1"/>
</dbReference>
<dbReference type="CDD" id="cd00812">
    <property type="entry name" value="LeuRS_core"/>
    <property type="match status" value="1"/>
</dbReference>
<dbReference type="InterPro" id="IPR025709">
    <property type="entry name" value="Leu_tRNA-synth_edit"/>
</dbReference>
<reference evidence="15 16" key="1">
    <citation type="submission" date="2018-01" db="EMBL/GenBank/DDBJ databases">
        <title>The draft genome sequence of Halioglobus lutimaris HF004.</title>
        <authorList>
            <person name="Du Z.-J."/>
            <person name="Shi M.-J."/>
        </authorList>
    </citation>
    <scope>NUCLEOTIDE SEQUENCE [LARGE SCALE GENOMIC DNA]</scope>
    <source>
        <strain evidence="15 16">HF004</strain>
    </source>
</reference>
<dbReference type="CDD" id="cd07958">
    <property type="entry name" value="Anticodon_Ia_Leu_BEm"/>
    <property type="match status" value="1"/>
</dbReference>